<dbReference type="Proteomes" id="UP000484015">
    <property type="component" value="Unassembled WGS sequence"/>
</dbReference>
<organism evidence="1 2">
    <name type="scientific">Pseudoduganella ginsengisoli</name>
    <dbReference type="NCBI Taxonomy" id="1462440"/>
    <lineage>
        <taxon>Bacteria</taxon>
        <taxon>Pseudomonadati</taxon>
        <taxon>Pseudomonadota</taxon>
        <taxon>Betaproteobacteria</taxon>
        <taxon>Burkholderiales</taxon>
        <taxon>Oxalobacteraceae</taxon>
        <taxon>Telluria group</taxon>
        <taxon>Pseudoduganella</taxon>
    </lineage>
</organism>
<dbReference type="RefSeq" id="WP_155442445.1">
    <property type="nucleotide sequence ID" value="NZ_WNLA01000037.1"/>
</dbReference>
<feature type="non-terminal residue" evidence="1">
    <location>
        <position position="169"/>
    </location>
</feature>
<name>A0A6L6QA88_9BURK</name>
<comment type="caution">
    <text evidence="1">The sequence shown here is derived from an EMBL/GenBank/DDBJ whole genome shotgun (WGS) entry which is preliminary data.</text>
</comment>
<proteinExistence type="predicted"/>
<dbReference type="EMBL" id="WNLA01000037">
    <property type="protein sequence ID" value="MTW06111.1"/>
    <property type="molecule type" value="Genomic_DNA"/>
</dbReference>
<keyword evidence="2" id="KW-1185">Reference proteome</keyword>
<accession>A0A6L6QA88</accession>
<evidence type="ECO:0000313" key="1">
    <source>
        <dbReference type="EMBL" id="MTW06111.1"/>
    </source>
</evidence>
<evidence type="ECO:0000313" key="2">
    <source>
        <dbReference type="Proteomes" id="UP000484015"/>
    </source>
</evidence>
<dbReference type="OrthoDB" id="8736674at2"/>
<dbReference type="AlphaFoldDB" id="A0A6L6QA88"/>
<gene>
    <name evidence="1" type="ORF">GM668_28945</name>
</gene>
<reference evidence="1 2" key="1">
    <citation type="submission" date="2019-11" db="EMBL/GenBank/DDBJ databases">
        <title>Type strains purchased from KCTC, JCM and DSMZ.</title>
        <authorList>
            <person name="Lu H."/>
        </authorList>
    </citation>
    <scope>NUCLEOTIDE SEQUENCE [LARGE SCALE GENOMIC DNA]</scope>
    <source>
        <strain evidence="1 2">KCTC 42409</strain>
    </source>
</reference>
<sequence length="169" mass="18447">MAPIEDERGSSGAANGPRPLDIRDFIFVRELAEVYLLLDHISGRWDKSLDAEGEKLRAEVCAIGWPPNGSQPDAAKQATTLLRAKDRLNALARPASGATIAFTLLVVGEEDPRRQHRRWWRRWWPLAWLKRRVRQWQALVQGPAPQAVAGLVAPAVAAGSGVATTAGSG</sequence>
<protein>
    <submittedName>
        <fullName evidence="1">Uncharacterized protein</fullName>
    </submittedName>
</protein>